<dbReference type="AlphaFoldDB" id="A0AAN5CZX6"/>
<dbReference type="EMBL" id="BTRK01000005">
    <property type="protein sequence ID" value="GMR53094.1"/>
    <property type="molecule type" value="Genomic_DNA"/>
</dbReference>
<dbReference type="Proteomes" id="UP001328107">
    <property type="component" value="Unassembled WGS sequence"/>
</dbReference>
<proteinExistence type="predicted"/>
<accession>A0AAN5CZX6</accession>
<comment type="caution">
    <text evidence="1">The sequence shown here is derived from an EMBL/GenBank/DDBJ whole genome shotgun (WGS) entry which is preliminary data.</text>
</comment>
<feature type="non-terminal residue" evidence="1">
    <location>
        <position position="275"/>
    </location>
</feature>
<protein>
    <submittedName>
        <fullName evidence="1">Uncharacterized protein</fullName>
    </submittedName>
</protein>
<keyword evidence="2" id="KW-1185">Reference proteome</keyword>
<gene>
    <name evidence="1" type="ORF">PMAYCL1PPCAC_23289</name>
</gene>
<sequence>MLSMVKTVFGNSIDTTPDFNQMNSVPEKGPVPPVTPNLDNHGHQVNESTMGSSFGEAPPPYSAAPPVNEFVRCDYQQPGNQQIAFDPTKMTRSKIKNVHKDRVRIEALNLTNQWIEMGNNHKGEYNIGSLLMRNSKLEASNFHKPQTTIGSFHVECGSIEVHNIHKAEISIGFLNIENGIIDFGNMHGSTIKIGKLHLGNLTIKGKNTHDSELRIEQLVPSGHLHSSSVQLRPLQDVRVKLSAIDLSRGFDAVGFIEQIMMRSATHRLIQTKYFP</sequence>
<name>A0AAN5CZX6_9BILA</name>
<evidence type="ECO:0000313" key="2">
    <source>
        <dbReference type="Proteomes" id="UP001328107"/>
    </source>
</evidence>
<reference evidence="2" key="1">
    <citation type="submission" date="2022-10" db="EMBL/GenBank/DDBJ databases">
        <title>Genome assembly of Pristionchus species.</title>
        <authorList>
            <person name="Yoshida K."/>
            <person name="Sommer R.J."/>
        </authorList>
    </citation>
    <scope>NUCLEOTIDE SEQUENCE [LARGE SCALE GENOMIC DNA]</scope>
    <source>
        <strain evidence="2">RS5460</strain>
    </source>
</reference>
<evidence type="ECO:0000313" key="1">
    <source>
        <dbReference type="EMBL" id="GMR53094.1"/>
    </source>
</evidence>
<organism evidence="1 2">
    <name type="scientific">Pristionchus mayeri</name>
    <dbReference type="NCBI Taxonomy" id="1317129"/>
    <lineage>
        <taxon>Eukaryota</taxon>
        <taxon>Metazoa</taxon>
        <taxon>Ecdysozoa</taxon>
        <taxon>Nematoda</taxon>
        <taxon>Chromadorea</taxon>
        <taxon>Rhabditida</taxon>
        <taxon>Rhabditina</taxon>
        <taxon>Diplogasteromorpha</taxon>
        <taxon>Diplogasteroidea</taxon>
        <taxon>Neodiplogasteridae</taxon>
        <taxon>Pristionchus</taxon>
    </lineage>
</organism>